<dbReference type="KEGG" id="mcun:NCTC10297_01752"/>
<proteinExistence type="predicted"/>
<dbReference type="EMBL" id="LR134343">
    <property type="protein sequence ID" value="VEG13781.1"/>
    <property type="molecule type" value="Genomic_DNA"/>
</dbReference>
<feature type="transmembrane region" description="Helical" evidence="1">
    <location>
        <begin position="66"/>
        <end position="86"/>
    </location>
</feature>
<feature type="transmembrane region" description="Helical" evidence="1">
    <location>
        <begin position="98"/>
        <end position="118"/>
    </location>
</feature>
<name>A0A3S4R6D7_9GAMM</name>
<keyword evidence="1" id="KW-0472">Membrane</keyword>
<gene>
    <name evidence="2" type="ORF">NCTC10297_01752</name>
</gene>
<dbReference type="Proteomes" id="UP000274100">
    <property type="component" value="Chromosome"/>
</dbReference>
<accession>A0A3S4R6D7</accession>
<dbReference type="RefSeq" id="WP_126331430.1">
    <property type="nucleotide sequence ID" value="NZ_LR134343.1"/>
</dbReference>
<evidence type="ECO:0000256" key="1">
    <source>
        <dbReference type="SAM" id="Phobius"/>
    </source>
</evidence>
<keyword evidence="1" id="KW-1133">Transmembrane helix</keyword>
<dbReference type="AlphaFoldDB" id="A0A3S4R6D7"/>
<evidence type="ECO:0000313" key="2">
    <source>
        <dbReference type="EMBL" id="VEG13781.1"/>
    </source>
</evidence>
<sequence>MEHRRSKGMSFNEAAAEAQSIFLNFDVPQHMALQYLDRMGLFMFMKFFIRFQGVLTRAIGKKPATILLLQLMSMQLGMIGILDPFILFRLGNPFSGSVFNLFDAFKGIAGIALIGRILF</sequence>
<protein>
    <submittedName>
        <fullName evidence="2">Uncharacterized protein</fullName>
    </submittedName>
</protein>
<evidence type="ECO:0000313" key="3">
    <source>
        <dbReference type="Proteomes" id="UP000274100"/>
    </source>
</evidence>
<dbReference type="OrthoDB" id="7054446at2"/>
<keyword evidence="1" id="KW-0812">Transmembrane</keyword>
<reference evidence="2 3" key="1">
    <citation type="submission" date="2018-12" db="EMBL/GenBank/DDBJ databases">
        <authorList>
            <consortium name="Pathogen Informatics"/>
        </authorList>
    </citation>
    <scope>NUCLEOTIDE SEQUENCE [LARGE SCALE GENOMIC DNA]</scope>
    <source>
        <strain evidence="2 3">NCTC10297</strain>
    </source>
</reference>
<organism evidence="2 3">
    <name type="scientific">Moraxella cuniculi</name>
    <dbReference type="NCBI Taxonomy" id="34061"/>
    <lineage>
        <taxon>Bacteria</taxon>
        <taxon>Pseudomonadati</taxon>
        <taxon>Pseudomonadota</taxon>
        <taxon>Gammaproteobacteria</taxon>
        <taxon>Moraxellales</taxon>
        <taxon>Moraxellaceae</taxon>
        <taxon>Moraxella</taxon>
    </lineage>
</organism>